<dbReference type="Proteomes" id="UP000245946">
    <property type="component" value="Unassembled WGS sequence"/>
</dbReference>
<dbReference type="PANTHER" id="PTHR47338">
    <property type="entry name" value="ZN(II)2CYS6 TRANSCRIPTION FACTOR (EUROFUNG)-RELATED"/>
    <property type="match status" value="1"/>
</dbReference>
<feature type="compositionally biased region" description="Low complexity" evidence="6">
    <location>
        <begin position="1"/>
        <end position="27"/>
    </location>
</feature>
<keyword evidence="3" id="KW-0805">Transcription regulation</keyword>
<dbReference type="RefSeq" id="XP_025595233.1">
    <property type="nucleotide sequence ID" value="XM_025745581.1"/>
</dbReference>
<comment type="subcellular location">
    <subcellularLocation>
        <location evidence="1">Nucleus</location>
    </subcellularLocation>
</comment>
<evidence type="ECO:0000256" key="2">
    <source>
        <dbReference type="ARBA" id="ARBA00022723"/>
    </source>
</evidence>
<sequence length="733" mass="76311">MLPSSSSSYWSAPQPHTHAWPAAPAPHWDAHHRPAASTSALYSHHHQAPPPQPQRPQMHAQASSSTATPPPVYAATGRKRKRLQRACVSCHKAKRRCDGGLPCGNCEFGGRLCMYTDAAGQPVAPTQPRDAASDTRQASGSTPLAVHHTPLPPSPPAMASSYSQAAEPAHAHAHQHSRSFSSASAWDAPAPGASPRSPVASSARSSYEAKVAHAALPPPDTRRELLGIFFAQLTPFSAALDEVSFLRDLSSDDVSPVLLLAISALSARFTGPSSAQPWANGESYARAARRLLHDEDMDGNCALDAERPDLDTCMATCFLAAHELGMGRLARASIYMGLCARLVRAMGLLHGHLPSRGRRDDASAARRGTTTRFAVLALSFDVLIALLAGQPPAFAPSELAEAQSTFDGTAATDETAAFLRLLGAMSLLARALDGKRRGSSASGDADVEASLNRWASGLPRSAHFDATNLSACSRALAASDNDGNPSASAAWCWMLMHAAAECTTFLLFAHKRAAAVQNVEILLDGMGTLGLRSPFALLPLTVASLSSGSASLARHWETTSSAWSVGRSAATASLSALLSTSGSPRTSPPSSTLLLPAPSMSGGRSPSLLPPSPRSSDTTPNLLKRAAAAELAPPKPRHHASASGAFLPSLNRLPALRLSPPLSLGSSSGGSGAETRPSPPGYDLAAAMAPSTAAPPAAALPFSTFPRSPTSSAADDLHSVWGPMRDARTRTLA</sequence>
<evidence type="ECO:0000256" key="5">
    <source>
        <dbReference type="ARBA" id="ARBA00023242"/>
    </source>
</evidence>
<accession>A0A316Z1I6</accession>
<dbReference type="GO" id="GO:0008270">
    <property type="term" value="F:zinc ion binding"/>
    <property type="evidence" value="ECO:0007669"/>
    <property type="project" value="InterPro"/>
</dbReference>
<reference evidence="8 9" key="1">
    <citation type="journal article" date="2018" name="Mol. Biol. Evol.">
        <title>Broad Genomic Sampling Reveals a Smut Pathogenic Ancestry of the Fungal Clade Ustilaginomycotina.</title>
        <authorList>
            <person name="Kijpornyongpan T."/>
            <person name="Mondo S.J."/>
            <person name="Barry K."/>
            <person name="Sandor L."/>
            <person name="Lee J."/>
            <person name="Lipzen A."/>
            <person name="Pangilinan J."/>
            <person name="LaButti K."/>
            <person name="Hainaut M."/>
            <person name="Henrissat B."/>
            <person name="Grigoriev I.V."/>
            <person name="Spatafora J.W."/>
            <person name="Aime M.C."/>
        </authorList>
    </citation>
    <scope>NUCLEOTIDE SEQUENCE [LARGE SCALE GENOMIC DNA]</scope>
    <source>
        <strain evidence="8 9">MCA 4186</strain>
    </source>
</reference>
<dbReference type="Pfam" id="PF04082">
    <property type="entry name" value="Fungal_trans"/>
    <property type="match status" value="1"/>
</dbReference>
<dbReference type="GO" id="GO:0005634">
    <property type="term" value="C:nucleus"/>
    <property type="evidence" value="ECO:0007669"/>
    <property type="project" value="UniProtKB-SubCell"/>
</dbReference>
<dbReference type="SUPFAM" id="SSF57701">
    <property type="entry name" value="Zn2/Cys6 DNA-binding domain"/>
    <property type="match status" value="1"/>
</dbReference>
<feature type="region of interest" description="Disordered" evidence="6">
    <location>
        <begin position="122"/>
        <end position="201"/>
    </location>
</feature>
<feature type="region of interest" description="Disordered" evidence="6">
    <location>
        <begin position="1"/>
        <end position="79"/>
    </location>
</feature>
<evidence type="ECO:0000256" key="3">
    <source>
        <dbReference type="ARBA" id="ARBA00023015"/>
    </source>
</evidence>
<evidence type="ECO:0000259" key="7">
    <source>
        <dbReference type="PROSITE" id="PS50048"/>
    </source>
</evidence>
<dbReference type="EMBL" id="KZ819308">
    <property type="protein sequence ID" value="PWN94954.1"/>
    <property type="molecule type" value="Genomic_DNA"/>
</dbReference>
<evidence type="ECO:0000256" key="6">
    <source>
        <dbReference type="SAM" id="MobiDB-lite"/>
    </source>
</evidence>
<feature type="compositionally biased region" description="Low complexity" evidence="6">
    <location>
        <begin position="579"/>
        <end position="607"/>
    </location>
</feature>
<dbReference type="Gene3D" id="4.10.240.10">
    <property type="entry name" value="Zn(2)-C6 fungal-type DNA-binding domain"/>
    <property type="match status" value="1"/>
</dbReference>
<dbReference type="InterPro" id="IPR050815">
    <property type="entry name" value="TF_fung"/>
</dbReference>
<keyword evidence="5" id="KW-0539">Nucleus</keyword>
<dbReference type="STRING" id="58919.A0A316Z1I6"/>
<dbReference type="PROSITE" id="PS50048">
    <property type="entry name" value="ZN2_CY6_FUNGAL_2"/>
    <property type="match status" value="1"/>
</dbReference>
<dbReference type="Pfam" id="PF00172">
    <property type="entry name" value="Zn_clus"/>
    <property type="match status" value="1"/>
</dbReference>
<dbReference type="InterPro" id="IPR036864">
    <property type="entry name" value="Zn2-C6_fun-type_DNA-bd_sf"/>
</dbReference>
<gene>
    <name evidence="8" type="ORF">FA09DRAFT_363365</name>
</gene>
<feature type="compositionally biased region" description="Low complexity" evidence="6">
    <location>
        <begin position="188"/>
        <end position="201"/>
    </location>
</feature>
<feature type="region of interest" description="Disordered" evidence="6">
    <location>
        <begin position="661"/>
        <end position="718"/>
    </location>
</feature>
<dbReference type="GeneID" id="37273125"/>
<name>A0A316Z1I6_9BASI</name>
<dbReference type="InterPro" id="IPR007219">
    <property type="entry name" value="XnlR_reg_dom"/>
</dbReference>
<dbReference type="AlphaFoldDB" id="A0A316Z1I6"/>
<dbReference type="CDD" id="cd00067">
    <property type="entry name" value="GAL4"/>
    <property type="match status" value="1"/>
</dbReference>
<dbReference type="GO" id="GO:0000981">
    <property type="term" value="F:DNA-binding transcription factor activity, RNA polymerase II-specific"/>
    <property type="evidence" value="ECO:0007669"/>
    <property type="project" value="InterPro"/>
</dbReference>
<dbReference type="PROSITE" id="PS00463">
    <property type="entry name" value="ZN2_CY6_FUNGAL_1"/>
    <property type="match status" value="1"/>
</dbReference>
<evidence type="ECO:0000313" key="9">
    <source>
        <dbReference type="Proteomes" id="UP000245946"/>
    </source>
</evidence>
<proteinExistence type="predicted"/>
<evidence type="ECO:0000313" key="8">
    <source>
        <dbReference type="EMBL" id="PWN94954.1"/>
    </source>
</evidence>
<dbReference type="InterPro" id="IPR001138">
    <property type="entry name" value="Zn2Cys6_DnaBD"/>
</dbReference>
<dbReference type="OrthoDB" id="2123952at2759"/>
<feature type="domain" description="Zn(2)-C6 fungal-type" evidence="7">
    <location>
        <begin position="86"/>
        <end position="115"/>
    </location>
</feature>
<dbReference type="CDD" id="cd12148">
    <property type="entry name" value="fungal_TF_MHR"/>
    <property type="match status" value="1"/>
</dbReference>
<evidence type="ECO:0000256" key="4">
    <source>
        <dbReference type="ARBA" id="ARBA00023163"/>
    </source>
</evidence>
<feature type="compositionally biased region" description="Low complexity" evidence="6">
    <location>
        <begin position="684"/>
        <end position="712"/>
    </location>
</feature>
<dbReference type="GO" id="GO:0003677">
    <property type="term" value="F:DNA binding"/>
    <property type="evidence" value="ECO:0007669"/>
    <property type="project" value="InterPro"/>
</dbReference>
<evidence type="ECO:0000256" key="1">
    <source>
        <dbReference type="ARBA" id="ARBA00004123"/>
    </source>
</evidence>
<feature type="region of interest" description="Disordered" evidence="6">
    <location>
        <begin position="579"/>
        <end position="620"/>
    </location>
</feature>
<dbReference type="PANTHER" id="PTHR47338:SF5">
    <property type="entry name" value="ZN(II)2CYS6 TRANSCRIPTION FACTOR (EUROFUNG)"/>
    <property type="match status" value="1"/>
</dbReference>
<dbReference type="SMART" id="SM00066">
    <property type="entry name" value="GAL4"/>
    <property type="match status" value="1"/>
</dbReference>
<dbReference type="GO" id="GO:0006351">
    <property type="term" value="P:DNA-templated transcription"/>
    <property type="evidence" value="ECO:0007669"/>
    <property type="project" value="InterPro"/>
</dbReference>
<protein>
    <recommendedName>
        <fullName evidence="7">Zn(2)-C6 fungal-type domain-containing protein</fullName>
    </recommendedName>
</protein>
<keyword evidence="2" id="KW-0479">Metal-binding</keyword>
<keyword evidence="9" id="KW-1185">Reference proteome</keyword>
<keyword evidence="4" id="KW-0804">Transcription</keyword>
<feature type="compositionally biased region" description="Low complexity" evidence="6">
    <location>
        <begin position="157"/>
        <end position="168"/>
    </location>
</feature>
<organism evidence="8 9">
    <name type="scientific">Tilletiopsis washingtonensis</name>
    <dbReference type="NCBI Taxonomy" id="58919"/>
    <lineage>
        <taxon>Eukaryota</taxon>
        <taxon>Fungi</taxon>
        <taxon>Dikarya</taxon>
        <taxon>Basidiomycota</taxon>
        <taxon>Ustilaginomycotina</taxon>
        <taxon>Exobasidiomycetes</taxon>
        <taxon>Entylomatales</taxon>
        <taxon>Entylomatales incertae sedis</taxon>
        <taxon>Tilletiopsis</taxon>
    </lineage>
</organism>